<dbReference type="PANTHER" id="PTHR37449:SF1">
    <property type="entry name" value="OS02G0159950 PROTEIN"/>
    <property type="match status" value="1"/>
</dbReference>
<name>Q17PE6_AEDAE</name>
<dbReference type="PaxDb" id="7159-AAEL000367-PA"/>
<protein>
    <submittedName>
        <fullName evidence="2">AAEL000367-PA</fullName>
    </submittedName>
</protein>
<evidence type="ECO:0000313" key="2">
    <source>
        <dbReference type="EMBL" id="EAT48673.1"/>
    </source>
</evidence>
<sequence>MSASLKGLPCFSNSFLRSSSLVLKSGRVTYTLFGNRRRAASSSSCGRFVAAITTILSDSEFAGRPSNWTRNSVFKRRVASCSPLLRSESNESTSSMKIIDGCISLATANKALTSFSPSPTYLLVKVAADMLKKVAEHSVATALASSVLPLPGGPKSSKPLAGVRKPVKSSGRTDGSITISWSACLATS</sequence>
<feature type="region of interest" description="Disordered" evidence="1">
    <location>
        <begin position="155"/>
        <end position="174"/>
    </location>
</feature>
<reference evidence="2" key="2">
    <citation type="journal article" date="2007" name="Science">
        <title>Genome sequence of Aedes aegypti, a major arbovirus vector.</title>
        <authorList>
            <person name="Nene V."/>
            <person name="Wortman J.R."/>
            <person name="Lawson D."/>
            <person name="Haas B."/>
            <person name="Kodira C."/>
            <person name="Tu Z.J."/>
            <person name="Loftus B."/>
            <person name="Xi Z."/>
            <person name="Megy K."/>
            <person name="Grabherr M."/>
            <person name="Ren Q."/>
            <person name="Zdobnov E.M."/>
            <person name="Lobo N.F."/>
            <person name="Campbell K.S."/>
            <person name="Brown S.E."/>
            <person name="Bonaldo M.F."/>
            <person name="Zhu J."/>
            <person name="Sinkins S.P."/>
            <person name="Hogenkamp D.G."/>
            <person name="Amedeo P."/>
            <person name="Arensburger P."/>
            <person name="Atkinson P.W."/>
            <person name="Bidwell S."/>
            <person name="Biedler J."/>
            <person name="Birney E."/>
            <person name="Bruggner R.V."/>
            <person name="Costas J."/>
            <person name="Coy M.R."/>
            <person name="Crabtree J."/>
            <person name="Crawford M."/>
            <person name="Debruyn B."/>
            <person name="Decaprio D."/>
            <person name="Eiglmeier K."/>
            <person name="Eisenstadt E."/>
            <person name="El-Dorry H."/>
            <person name="Gelbart W.M."/>
            <person name="Gomes S.L."/>
            <person name="Hammond M."/>
            <person name="Hannick L.I."/>
            <person name="Hogan J.R."/>
            <person name="Holmes M.H."/>
            <person name="Jaffe D."/>
            <person name="Johnston J.S."/>
            <person name="Kennedy R.C."/>
            <person name="Koo H."/>
            <person name="Kravitz S."/>
            <person name="Kriventseva E.V."/>
            <person name="Kulp D."/>
            <person name="Labutti K."/>
            <person name="Lee E."/>
            <person name="Li S."/>
            <person name="Lovin D.D."/>
            <person name="Mao C."/>
            <person name="Mauceli E."/>
            <person name="Menck C.F."/>
            <person name="Miller J.R."/>
            <person name="Montgomery P."/>
            <person name="Mori A."/>
            <person name="Nascimento A.L."/>
            <person name="Naveira H.F."/>
            <person name="Nusbaum C."/>
            <person name="O'leary S."/>
            <person name="Orvis J."/>
            <person name="Pertea M."/>
            <person name="Quesneville H."/>
            <person name="Reidenbach K.R."/>
            <person name="Rogers Y.H."/>
            <person name="Roth C.W."/>
            <person name="Schneider J.R."/>
            <person name="Schatz M."/>
            <person name="Shumway M."/>
            <person name="Stanke M."/>
            <person name="Stinson E.O."/>
            <person name="Tubio J.M."/>
            <person name="Vanzee J.P."/>
            <person name="Verjovski-Almeida S."/>
            <person name="Werner D."/>
            <person name="White O."/>
            <person name="Wyder S."/>
            <person name="Zeng Q."/>
            <person name="Zhao Q."/>
            <person name="Zhao Y."/>
            <person name="Hill C.A."/>
            <person name="Raikhel A.S."/>
            <person name="Soares M.B."/>
            <person name="Knudson D.L."/>
            <person name="Lee N.H."/>
            <person name="Galagan J."/>
            <person name="Salzberg S.L."/>
            <person name="Paulsen I.T."/>
            <person name="Dimopoulos G."/>
            <person name="Collins F.H."/>
            <person name="Birren B."/>
            <person name="Fraser-Liggett C.M."/>
            <person name="Severson D.W."/>
        </authorList>
    </citation>
    <scope>NUCLEOTIDE SEQUENCE [LARGE SCALE GENOMIC DNA]</scope>
    <source>
        <strain evidence="2">Liverpool</strain>
    </source>
</reference>
<reference evidence="2" key="1">
    <citation type="submission" date="2005-10" db="EMBL/GenBank/DDBJ databases">
        <authorList>
            <person name="Loftus B.J."/>
            <person name="Nene V.M."/>
            <person name="Hannick L.I."/>
            <person name="Bidwell S."/>
            <person name="Haas B."/>
            <person name="Amedeo P."/>
            <person name="Orvis J."/>
            <person name="Wortman J.R."/>
            <person name="White O.R."/>
            <person name="Salzberg S."/>
            <person name="Shumway M."/>
            <person name="Koo H."/>
            <person name="Zhao Y."/>
            <person name="Holmes M."/>
            <person name="Miller J."/>
            <person name="Schatz M."/>
            <person name="Pop M."/>
            <person name="Pai G."/>
            <person name="Utterback T."/>
            <person name="Rogers Y.-H."/>
            <person name="Kravitz S."/>
            <person name="Fraser C.M."/>
        </authorList>
    </citation>
    <scope>NUCLEOTIDE SEQUENCE</scope>
    <source>
        <strain evidence="2">Liverpool</strain>
    </source>
</reference>
<organism evidence="2 3">
    <name type="scientific">Aedes aegypti</name>
    <name type="common">Yellowfever mosquito</name>
    <name type="synonym">Culex aegypti</name>
    <dbReference type="NCBI Taxonomy" id="7159"/>
    <lineage>
        <taxon>Eukaryota</taxon>
        <taxon>Metazoa</taxon>
        <taxon>Ecdysozoa</taxon>
        <taxon>Arthropoda</taxon>
        <taxon>Hexapoda</taxon>
        <taxon>Insecta</taxon>
        <taxon>Pterygota</taxon>
        <taxon>Neoptera</taxon>
        <taxon>Endopterygota</taxon>
        <taxon>Diptera</taxon>
        <taxon>Nematocera</taxon>
        <taxon>Culicoidea</taxon>
        <taxon>Culicidae</taxon>
        <taxon>Culicinae</taxon>
        <taxon>Aedini</taxon>
        <taxon>Aedes</taxon>
        <taxon>Stegomyia</taxon>
    </lineage>
</organism>
<evidence type="ECO:0000313" key="3">
    <source>
        <dbReference type="Proteomes" id="UP000682892"/>
    </source>
</evidence>
<gene>
    <name evidence="2" type="ORF">AaeL_AAEL000367</name>
</gene>
<dbReference type="HOGENOM" id="CLU_1442181_0_0_1"/>
<dbReference type="eggNOG" id="ENOG502SW2W">
    <property type="taxonomic scope" value="Eukaryota"/>
</dbReference>
<evidence type="ECO:0000256" key="1">
    <source>
        <dbReference type="SAM" id="MobiDB-lite"/>
    </source>
</evidence>
<dbReference type="AlphaFoldDB" id="Q17PE6"/>
<dbReference type="PANTHER" id="PTHR37449">
    <property type="match status" value="1"/>
</dbReference>
<dbReference type="Proteomes" id="UP000682892">
    <property type="component" value="Unassembled WGS sequence"/>
</dbReference>
<dbReference type="EMBL" id="CH477191">
    <property type="protein sequence ID" value="EAT48673.1"/>
    <property type="molecule type" value="Genomic_DNA"/>
</dbReference>
<accession>Q17PE6</accession>
<proteinExistence type="predicted"/>
<reference evidence="2" key="3">
    <citation type="submission" date="2012-09" db="EMBL/GenBank/DDBJ databases">
        <authorList>
            <consortium name="VectorBase"/>
        </authorList>
    </citation>
    <scope>NUCLEOTIDE SEQUENCE</scope>
    <source>
        <strain evidence="2">Liverpool</strain>
    </source>
</reference>